<feature type="compositionally biased region" description="Basic and acidic residues" evidence="1">
    <location>
        <begin position="340"/>
        <end position="357"/>
    </location>
</feature>
<evidence type="ECO:0000313" key="2">
    <source>
        <dbReference type="EMBL" id="THU90596.1"/>
    </source>
</evidence>
<protein>
    <submittedName>
        <fullName evidence="2">Uncharacterized protein</fullName>
    </submittedName>
</protein>
<evidence type="ECO:0000313" key="3">
    <source>
        <dbReference type="Proteomes" id="UP000297245"/>
    </source>
</evidence>
<dbReference type="AlphaFoldDB" id="A0A4S8LMP2"/>
<keyword evidence="3" id="KW-1185">Reference proteome</keyword>
<accession>A0A4S8LMP2</accession>
<feature type="compositionally biased region" description="Basic residues" evidence="1">
    <location>
        <begin position="329"/>
        <end position="339"/>
    </location>
</feature>
<proteinExistence type="predicted"/>
<dbReference type="Proteomes" id="UP000297245">
    <property type="component" value="Unassembled WGS sequence"/>
</dbReference>
<reference evidence="2 3" key="1">
    <citation type="journal article" date="2019" name="Nat. Ecol. Evol.">
        <title>Megaphylogeny resolves global patterns of mushroom evolution.</title>
        <authorList>
            <person name="Varga T."/>
            <person name="Krizsan K."/>
            <person name="Foldi C."/>
            <person name="Dima B."/>
            <person name="Sanchez-Garcia M."/>
            <person name="Sanchez-Ramirez S."/>
            <person name="Szollosi G.J."/>
            <person name="Szarkandi J.G."/>
            <person name="Papp V."/>
            <person name="Albert L."/>
            <person name="Andreopoulos W."/>
            <person name="Angelini C."/>
            <person name="Antonin V."/>
            <person name="Barry K.W."/>
            <person name="Bougher N.L."/>
            <person name="Buchanan P."/>
            <person name="Buyck B."/>
            <person name="Bense V."/>
            <person name="Catcheside P."/>
            <person name="Chovatia M."/>
            <person name="Cooper J."/>
            <person name="Damon W."/>
            <person name="Desjardin D."/>
            <person name="Finy P."/>
            <person name="Geml J."/>
            <person name="Haridas S."/>
            <person name="Hughes K."/>
            <person name="Justo A."/>
            <person name="Karasinski D."/>
            <person name="Kautmanova I."/>
            <person name="Kiss B."/>
            <person name="Kocsube S."/>
            <person name="Kotiranta H."/>
            <person name="LaButti K.M."/>
            <person name="Lechner B.E."/>
            <person name="Liimatainen K."/>
            <person name="Lipzen A."/>
            <person name="Lukacs Z."/>
            <person name="Mihaltcheva S."/>
            <person name="Morgado L.N."/>
            <person name="Niskanen T."/>
            <person name="Noordeloos M.E."/>
            <person name="Ohm R.A."/>
            <person name="Ortiz-Santana B."/>
            <person name="Ovrebo C."/>
            <person name="Racz N."/>
            <person name="Riley R."/>
            <person name="Savchenko A."/>
            <person name="Shiryaev A."/>
            <person name="Soop K."/>
            <person name="Spirin V."/>
            <person name="Szebenyi C."/>
            <person name="Tomsovsky M."/>
            <person name="Tulloss R.E."/>
            <person name="Uehling J."/>
            <person name="Grigoriev I.V."/>
            <person name="Vagvolgyi C."/>
            <person name="Papp T."/>
            <person name="Martin F.M."/>
            <person name="Miettinen O."/>
            <person name="Hibbett D.S."/>
            <person name="Nagy L.G."/>
        </authorList>
    </citation>
    <scope>NUCLEOTIDE SEQUENCE [LARGE SCALE GENOMIC DNA]</scope>
    <source>
        <strain evidence="2 3">CBS 962.96</strain>
    </source>
</reference>
<feature type="compositionally biased region" description="Polar residues" evidence="1">
    <location>
        <begin position="315"/>
        <end position="327"/>
    </location>
</feature>
<feature type="non-terminal residue" evidence="2">
    <location>
        <position position="1"/>
    </location>
</feature>
<sequence length="367" mass="41960">GEAPSQRPFPNGAPYTDARFPRAFIPYHILTANMREAENINANPDAYLAIVPFDAGTSYRRQNPTLPALITEFFKSFQYTDMEDITVVWSEPLQQPNLTARSRKDFGNPWPLIVTGFPESLKKELLYQQTYAVNKTLAFNVMKFDKTEPFSWVLANFVGPQGTDGPIRNTEACKNGALATIKEYLWNHPPFRNLTHRILGGKEEEVTTETVYHRTVIATASFSIEYIQTTTPHIPGTAMLQLRGCPITENRKDHEEWVRMIWDGEYPINGGLSRLTSRRTRFGCVHCKAATHPAHACPFPRTPGWYGPELESEQEQAVNQRDQNSYQPRRGRGRGRGRPMTRELNQDSRRNGREYRRGQAPTYGAYF</sequence>
<organism evidence="2 3">
    <name type="scientific">Dendrothele bispora (strain CBS 962.96)</name>
    <dbReference type="NCBI Taxonomy" id="1314807"/>
    <lineage>
        <taxon>Eukaryota</taxon>
        <taxon>Fungi</taxon>
        <taxon>Dikarya</taxon>
        <taxon>Basidiomycota</taxon>
        <taxon>Agaricomycotina</taxon>
        <taxon>Agaricomycetes</taxon>
        <taxon>Agaricomycetidae</taxon>
        <taxon>Agaricales</taxon>
        <taxon>Agaricales incertae sedis</taxon>
        <taxon>Dendrothele</taxon>
    </lineage>
</organism>
<evidence type="ECO:0000256" key="1">
    <source>
        <dbReference type="SAM" id="MobiDB-lite"/>
    </source>
</evidence>
<feature type="region of interest" description="Disordered" evidence="1">
    <location>
        <begin position="307"/>
        <end position="367"/>
    </location>
</feature>
<name>A0A4S8LMP2_DENBC</name>
<gene>
    <name evidence="2" type="ORF">K435DRAFT_675830</name>
</gene>
<dbReference type="EMBL" id="ML179330">
    <property type="protein sequence ID" value="THU90596.1"/>
    <property type="molecule type" value="Genomic_DNA"/>
</dbReference>
<dbReference type="OrthoDB" id="2755229at2759"/>